<dbReference type="GO" id="GO:0019877">
    <property type="term" value="P:diaminopimelate biosynthetic process"/>
    <property type="evidence" value="ECO:0007669"/>
    <property type="project" value="UniProtKB-KW"/>
</dbReference>
<evidence type="ECO:0000256" key="4">
    <source>
        <dbReference type="ARBA" id="ARBA00022915"/>
    </source>
</evidence>
<feature type="domain" description="Dihydrodipicolinate reductase C-terminal" evidence="13">
    <location>
        <begin position="126"/>
        <end position="237"/>
    </location>
</feature>
<protein>
    <recommendedName>
        <fullName evidence="9">4-hydroxy-tetrahydrodipicolinate reductase</fullName>
        <ecNumber evidence="9">1.17.1.8</ecNumber>
    </recommendedName>
</protein>
<keyword evidence="3" id="KW-0521">NADP</keyword>
<dbReference type="EC" id="1.17.1.8" evidence="9"/>
<sequence>MRVGVFGGLGRLGTEVVALAKSYPGINEILIKDSKQEKNKNFISFDEFMAKSDVIIDTSCAEGTKTLIDAISSYSLVQNINGHKKKALIIGSTGHKSDVKDIVDDILNIVPVLYAPNAAQSLWYFLRSVTLLAKTLGPSWDVHIKDHHHKHKRDTPSGTVMYFIHHLESICPWLHKKIQWNSVRAGTGMILNSVLFSGNNEIIECTHQVLEVGVFAKGLLDMAHWIKECSPGYYDIQCYINYQEGV</sequence>
<proteinExistence type="inferred from homology"/>
<dbReference type="Pfam" id="PF01113">
    <property type="entry name" value="DapB_N"/>
    <property type="match status" value="1"/>
</dbReference>
<name>A0A2S5R7H8_9PROT</name>
<evidence type="ECO:0000259" key="13">
    <source>
        <dbReference type="Pfam" id="PF05173"/>
    </source>
</evidence>
<dbReference type="Pfam" id="PF05173">
    <property type="entry name" value="DapB_C"/>
    <property type="match status" value="1"/>
</dbReference>
<evidence type="ECO:0000256" key="3">
    <source>
        <dbReference type="ARBA" id="ARBA00022857"/>
    </source>
</evidence>
<dbReference type="RefSeq" id="WP_104207184.1">
    <property type="nucleotide sequence ID" value="NZ_PHHC01000115.1"/>
</dbReference>
<keyword evidence="7" id="KW-0457">Lysine biosynthesis</keyword>
<evidence type="ECO:0000256" key="9">
    <source>
        <dbReference type="ARBA" id="ARBA00038983"/>
    </source>
</evidence>
<evidence type="ECO:0000256" key="1">
    <source>
        <dbReference type="ARBA" id="ARBA00006642"/>
    </source>
</evidence>
<keyword evidence="5" id="KW-0560">Oxidoreductase</keyword>
<dbReference type="InterPro" id="IPR023940">
    <property type="entry name" value="DHDPR_bac"/>
</dbReference>
<dbReference type="SUPFAM" id="SSF51735">
    <property type="entry name" value="NAD(P)-binding Rossmann-fold domains"/>
    <property type="match status" value="1"/>
</dbReference>
<dbReference type="PANTHER" id="PTHR20836:SF0">
    <property type="entry name" value="4-HYDROXY-TETRAHYDRODIPICOLINATE REDUCTASE 1, CHLOROPLASTIC-RELATED"/>
    <property type="match status" value="1"/>
</dbReference>
<keyword evidence="15" id="KW-1185">Reference proteome</keyword>
<dbReference type="PIRSF" id="PIRSF000161">
    <property type="entry name" value="DHPR"/>
    <property type="match status" value="1"/>
</dbReference>
<dbReference type="InterPro" id="IPR036291">
    <property type="entry name" value="NAD(P)-bd_dom_sf"/>
</dbReference>
<dbReference type="OrthoDB" id="9790352at2"/>
<evidence type="ECO:0000256" key="10">
    <source>
        <dbReference type="ARBA" id="ARBA00049080"/>
    </source>
</evidence>
<accession>A0A2S5R7H8</accession>
<dbReference type="InterPro" id="IPR000846">
    <property type="entry name" value="DapB_N"/>
</dbReference>
<organism evidence="14 15">
    <name type="scientific">Holospora curviuscula</name>
    <dbReference type="NCBI Taxonomy" id="1082868"/>
    <lineage>
        <taxon>Bacteria</taxon>
        <taxon>Pseudomonadati</taxon>
        <taxon>Pseudomonadota</taxon>
        <taxon>Alphaproteobacteria</taxon>
        <taxon>Holosporales</taxon>
        <taxon>Holosporaceae</taxon>
        <taxon>Holospora</taxon>
    </lineage>
</organism>
<comment type="catalytic activity">
    <reaction evidence="11">
        <text>(S)-2,3,4,5-tetrahydrodipicolinate + NAD(+) + H2O = (2S,4S)-4-hydroxy-2,3,4,5-tetrahydrodipicolinate + NADH + H(+)</text>
        <dbReference type="Rhea" id="RHEA:35323"/>
        <dbReference type="ChEBI" id="CHEBI:15377"/>
        <dbReference type="ChEBI" id="CHEBI:15378"/>
        <dbReference type="ChEBI" id="CHEBI:16845"/>
        <dbReference type="ChEBI" id="CHEBI:57540"/>
        <dbReference type="ChEBI" id="CHEBI:57945"/>
        <dbReference type="ChEBI" id="CHEBI:67139"/>
        <dbReference type="EC" id="1.17.1.8"/>
    </reaction>
</comment>
<dbReference type="Gene3D" id="3.40.50.720">
    <property type="entry name" value="NAD(P)-binding Rossmann-like Domain"/>
    <property type="match status" value="1"/>
</dbReference>
<evidence type="ECO:0000256" key="7">
    <source>
        <dbReference type="ARBA" id="ARBA00023154"/>
    </source>
</evidence>
<dbReference type="GO" id="GO:0009089">
    <property type="term" value="P:lysine biosynthetic process via diaminopimelate"/>
    <property type="evidence" value="ECO:0007669"/>
    <property type="project" value="InterPro"/>
</dbReference>
<keyword evidence="6" id="KW-0520">NAD</keyword>
<dbReference type="Proteomes" id="UP000239425">
    <property type="component" value="Unassembled WGS sequence"/>
</dbReference>
<gene>
    <name evidence="14" type="ORF">HCUR_01251</name>
</gene>
<feature type="domain" description="Dihydrodipicolinate reductase N-terminal" evidence="12">
    <location>
        <begin position="1"/>
        <end position="117"/>
    </location>
</feature>
<evidence type="ECO:0000313" key="15">
    <source>
        <dbReference type="Proteomes" id="UP000239425"/>
    </source>
</evidence>
<evidence type="ECO:0000256" key="8">
    <source>
        <dbReference type="ARBA" id="ARBA00037922"/>
    </source>
</evidence>
<dbReference type="Gene3D" id="3.30.360.10">
    <property type="entry name" value="Dihydrodipicolinate Reductase, domain 2"/>
    <property type="match status" value="1"/>
</dbReference>
<evidence type="ECO:0000259" key="12">
    <source>
        <dbReference type="Pfam" id="PF01113"/>
    </source>
</evidence>
<evidence type="ECO:0000256" key="5">
    <source>
        <dbReference type="ARBA" id="ARBA00023002"/>
    </source>
</evidence>
<reference evidence="14 15" key="1">
    <citation type="submission" date="2017-11" db="EMBL/GenBank/DDBJ databases">
        <title>Comparative genomic analysis of Holospora spp., intranuclear symbionts of paramecia.</title>
        <authorList>
            <person name="Garushyants S.K."/>
            <person name="Beliavskaya A."/>
            <person name="Malko D.B."/>
            <person name="Logacheva M.D."/>
            <person name="Rautian M.S."/>
            <person name="Gelfand M.S."/>
        </authorList>
    </citation>
    <scope>NUCLEOTIDE SEQUENCE [LARGE SCALE GENOMIC DNA]</scope>
    <source>
        <strain evidence="15">02AZ16</strain>
    </source>
</reference>
<evidence type="ECO:0000256" key="6">
    <source>
        <dbReference type="ARBA" id="ARBA00023027"/>
    </source>
</evidence>
<comment type="caution">
    <text evidence="14">The sequence shown here is derived from an EMBL/GenBank/DDBJ whole genome shotgun (WGS) entry which is preliminary data.</text>
</comment>
<dbReference type="SUPFAM" id="SSF55347">
    <property type="entry name" value="Glyceraldehyde-3-phosphate dehydrogenase-like, C-terminal domain"/>
    <property type="match status" value="1"/>
</dbReference>
<dbReference type="GO" id="GO:0008839">
    <property type="term" value="F:4-hydroxy-tetrahydrodipicolinate reductase"/>
    <property type="evidence" value="ECO:0007669"/>
    <property type="project" value="UniProtKB-EC"/>
</dbReference>
<dbReference type="EMBL" id="PHHC01000115">
    <property type="protein sequence ID" value="PPE03296.1"/>
    <property type="molecule type" value="Genomic_DNA"/>
</dbReference>
<evidence type="ECO:0000256" key="2">
    <source>
        <dbReference type="ARBA" id="ARBA00022605"/>
    </source>
</evidence>
<comment type="similarity">
    <text evidence="1">Belongs to the DapB family.</text>
</comment>
<dbReference type="InterPro" id="IPR022663">
    <property type="entry name" value="DapB_C"/>
</dbReference>
<evidence type="ECO:0000256" key="11">
    <source>
        <dbReference type="ARBA" id="ARBA00049396"/>
    </source>
</evidence>
<keyword evidence="2" id="KW-0028">Amino-acid biosynthesis</keyword>
<dbReference type="PANTHER" id="PTHR20836">
    <property type="entry name" value="DIHYDRODIPICOLINATE REDUCTASE"/>
    <property type="match status" value="1"/>
</dbReference>
<dbReference type="AlphaFoldDB" id="A0A2S5R7H8"/>
<comment type="pathway">
    <text evidence="8">Amino-acid biosynthesis; L-lysine biosynthesis via DAP pathway; (S)-tetrahydrodipicolinate from L-aspartate: step 4/4.</text>
</comment>
<evidence type="ECO:0000313" key="14">
    <source>
        <dbReference type="EMBL" id="PPE03296.1"/>
    </source>
</evidence>
<comment type="catalytic activity">
    <reaction evidence="10">
        <text>(S)-2,3,4,5-tetrahydrodipicolinate + NADP(+) + H2O = (2S,4S)-4-hydroxy-2,3,4,5-tetrahydrodipicolinate + NADPH + H(+)</text>
        <dbReference type="Rhea" id="RHEA:35331"/>
        <dbReference type="ChEBI" id="CHEBI:15377"/>
        <dbReference type="ChEBI" id="CHEBI:15378"/>
        <dbReference type="ChEBI" id="CHEBI:16845"/>
        <dbReference type="ChEBI" id="CHEBI:57783"/>
        <dbReference type="ChEBI" id="CHEBI:58349"/>
        <dbReference type="ChEBI" id="CHEBI:67139"/>
        <dbReference type="EC" id="1.17.1.8"/>
    </reaction>
</comment>
<keyword evidence="4" id="KW-0220">Diaminopimelate biosynthesis</keyword>